<reference evidence="5 6" key="1">
    <citation type="journal article" name="Front. Microbiol.">
        <title>Sugar Metabolism of the First Thermophilic Planctomycete Thermogutta terrifontis: Comparative Genomic and Transcriptomic Approaches.</title>
        <authorList>
            <person name="Elcheninov A.G."/>
            <person name="Menzel P."/>
            <person name="Gudbergsdottir S.R."/>
            <person name="Slesarev A.I."/>
            <person name="Kadnikov V.V."/>
            <person name="Krogh A."/>
            <person name="Bonch-Osmolovskaya E.A."/>
            <person name="Peng X."/>
            <person name="Kublanov I.V."/>
        </authorList>
    </citation>
    <scope>NUCLEOTIDE SEQUENCE [LARGE SCALE GENOMIC DNA]</scope>
    <source>
        <strain evidence="5 6">R1</strain>
    </source>
</reference>
<name>A0A286RFL5_9BACT</name>
<evidence type="ECO:0000256" key="3">
    <source>
        <dbReference type="ARBA" id="ARBA00022801"/>
    </source>
</evidence>
<dbReference type="InterPro" id="IPR029058">
    <property type="entry name" value="AB_hydrolase_fold"/>
</dbReference>
<keyword evidence="1" id="KW-0719">Serine esterase</keyword>
<dbReference type="GO" id="GO:0052689">
    <property type="term" value="F:carboxylic ester hydrolase activity"/>
    <property type="evidence" value="ECO:0007669"/>
    <property type="project" value="UniProtKB-KW"/>
</dbReference>
<keyword evidence="6" id="KW-1185">Reference proteome</keyword>
<dbReference type="SUPFAM" id="SSF53474">
    <property type="entry name" value="alpha/beta-Hydrolases"/>
    <property type="match status" value="1"/>
</dbReference>
<dbReference type="EMBL" id="CP018477">
    <property type="protein sequence ID" value="ASV74750.1"/>
    <property type="molecule type" value="Genomic_DNA"/>
</dbReference>
<keyword evidence="3" id="KW-0378">Hydrolase</keyword>
<sequence length="465" mass="51917">MLFLGHQATLGTQTTGNRLKVHPQRRTLRKVIAMKTRYSLLFVFVVGLTNSVTFAELPPVNYDENKVPSYTLPDPLMCEDGTRVSDPSTWFSKRRPELLRLFETHVYGKAPGRPEGMWFEVRDVDPNALGGKAIRKQVTIHFTPKGQDGPMVDVLFYLPKDAPRPLPVFLGLNFRGNQAIHNDPGIFICRSWVRDGPGVVDHKATEATRGTASSRWPVEMILSHGYALATAYYGDIDPDFDDGFQNGVHPLFYRPGQTQPDPDQWGSIGAWAWGLSRIMDLIETDPELDKTKVAVMGHSRLGKTALWAGAQDTRFAIVISNNSGCGGAALSRRHFGETVARINTAFPHWFCENFKKYNENEAALPVDQHELIALIAPRPVYVASATEDLWADPRGEFLAAKAADPVYRLLGTEGLPADEMPPPDHPVMGQIGYHIRTGKHDVTPYDWEQYIKFADKHFGRATPGK</sequence>
<evidence type="ECO:0000259" key="4">
    <source>
        <dbReference type="Pfam" id="PF22244"/>
    </source>
</evidence>
<keyword evidence="2" id="KW-0732">Signal</keyword>
<gene>
    <name evidence="5" type="ORF">THTE_2148</name>
</gene>
<dbReference type="AlphaFoldDB" id="A0A286RFL5"/>
<evidence type="ECO:0000256" key="2">
    <source>
        <dbReference type="ARBA" id="ARBA00022729"/>
    </source>
</evidence>
<proteinExistence type="predicted"/>
<protein>
    <submittedName>
        <fullName evidence="5">Glycoprotein gp2</fullName>
    </submittedName>
</protein>
<organism evidence="5 6">
    <name type="scientific">Thermogutta terrifontis</name>
    <dbReference type="NCBI Taxonomy" id="1331910"/>
    <lineage>
        <taxon>Bacteria</taxon>
        <taxon>Pseudomonadati</taxon>
        <taxon>Planctomycetota</taxon>
        <taxon>Planctomycetia</taxon>
        <taxon>Pirellulales</taxon>
        <taxon>Thermoguttaceae</taxon>
        <taxon>Thermogutta</taxon>
    </lineage>
</organism>
<feature type="domain" description="4-O-methyl-glucuronoyl methylesterase-like" evidence="4">
    <location>
        <begin position="264"/>
        <end position="411"/>
    </location>
</feature>
<accession>A0A286RFL5</accession>
<dbReference type="Gene3D" id="3.40.50.1820">
    <property type="entry name" value="alpha/beta hydrolase"/>
    <property type="match status" value="1"/>
</dbReference>
<dbReference type="InterPro" id="IPR054579">
    <property type="entry name" value="GCE-like_dom"/>
</dbReference>
<dbReference type="KEGG" id="ttf:THTE_2148"/>
<dbReference type="Pfam" id="PF22244">
    <property type="entry name" value="GCE_fung"/>
    <property type="match status" value="1"/>
</dbReference>
<dbReference type="Proteomes" id="UP000215086">
    <property type="component" value="Chromosome"/>
</dbReference>
<evidence type="ECO:0000313" key="6">
    <source>
        <dbReference type="Proteomes" id="UP000215086"/>
    </source>
</evidence>
<evidence type="ECO:0000256" key="1">
    <source>
        <dbReference type="ARBA" id="ARBA00022487"/>
    </source>
</evidence>
<evidence type="ECO:0000313" key="5">
    <source>
        <dbReference type="EMBL" id="ASV74750.1"/>
    </source>
</evidence>